<evidence type="ECO:0000259" key="7">
    <source>
        <dbReference type="Pfam" id="PF17917"/>
    </source>
</evidence>
<protein>
    <recommendedName>
        <fullName evidence="7">Reverse transcriptase RNase H-like domain-containing protein</fullName>
    </recommendedName>
</protein>
<gene>
    <name evidence="8" type="ORF">ACH5RR_018437</name>
</gene>
<evidence type="ECO:0000256" key="6">
    <source>
        <dbReference type="ARBA" id="ARBA00022918"/>
    </source>
</evidence>
<dbReference type="InterPro" id="IPR041373">
    <property type="entry name" value="RT_RNaseH"/>
</dbReference>
<dbReference type="GO" id="GO:0003964">
    <property type="term" value="F:RNA-directed DNA polymerase activity"/>
    <property type="evidence" value="ECO:0007669"/>
    <property type="project" value="UniProtKB-KW"/>
</dbReference>
<dbReference type="GO" id="GO:0016787">
    <property type="term" value="F:hydrolase activity"/>
    <property type="evidence" value="ECO:0007669"/>
    <property type="project" value="UniProtKB-KW"/>
</dbReference>
<name>A0ABD2ZLW7_9GENT</name>
<organism evidence="8 9">
    <name type="scientific">Cinchona calisaya</name>
    <dbReference type="NCBI Taxonomy" id="153742"/>
    <lineage>
        <taxon>Eukaryota</taxon>
        <taxon>Viridiplantae</taxon>
        <taxon>Streptophyta</taxon>
        <taxon>Embryophyta</taxon>
        <taxon>Tracheophyta</taxon>
        <taxon>Spermatophyta</taxon>
        <taxon>Magnoliopsida</taxon>
        <taxon>eudicotyledons</taxon>
        <taxon>Gunneridae</taxon>
        <taxon>Pentapetalae</taxon>
        <taxon>asterids</taxon>
        <taxon>lamiids</taxon>
        <taxon>Gentianales</taxon>
        <taxon>Rubiaceae</taxon>
        <taxon>Cinchonoideae</taxon>
        <taxon>Cinchoneae</taxon>
        <taxon>Cinchona</taxon>
    </lineage>
</organism>
<evidence type="ECO:0000256" key="1">
    <source>
        <dbReference type="ARBA" id="ARBA00022679"/>
    </source>
</evidence>
<evidence type="ECO:0000256" key="3">
    <source>
        <dbReference type="ARBA" id="ARBA00022722"/>
    </source>
</evidence>
<keyword evidence="1" id="KW-0808">Transferase</keyword>
<keyword evidence="9" id="KW-1185">Reference proteome</keyword>
<dbReference type="InterPro" id="IPR043502">
    <property type="entry name" value="DNA/RNA_pol_sf"/>
</dbReference>
<accession>A0ABD2ZLW7</accession>
<feature type="domain" description="Reverse transcriptase RNase H-like" evidence="7">
    <location>
        <begin position="13"/>
        <end position="107"/>
    </location>
</feature>
<dbReference type="Gene3D" id="3.10.20.370">
    <property type="match status" value="1"/>
</dbReference>
<evidence type="ECO:0000256" key="2">
    <source>
        <dbReference type="ARBA" id="ARBA00022695"/>
    </source>
</evidence>
<sequence>MTSTLVVALPYLTKPFIGETNASHKALGTVLMQAGRPIAFLSQTLGPRNQRLFIYEKELLSLIKAVTKWRHYLLGSHFIIKTDHQSLKFLLEQKIITPLQQKWLTKLLGLDYEIHYRKGKENMVADTFFGGDACNDERRVELSGISILKPASLTEVSSSYNGNERAMKLLVNLSLQLGT</sequence>
<evidence type="ECO:0000256" key="4">
    <source>
        <dbReference type="ARBA" id="ARBA00022759"/>
    </source>
</evidence>
<dbReference type="Pfam" id="PF17917">
    <property type="entry name" value="RT_RNaseH"/>
    <property type="match status" value="1"/>
</dbReference>
<proteinExistence type="predicted"/>
<keyword evidence="4" id="KW-0255">Endonuclease</keyword>
<keyword evidence="5" id="KW-0378">Hydrolase</keyword>
<keyword evidence="2" id="KW-0548">Nucleotidyltransferase</keyword>
<reference evidence="8 9" key="1">
    <citation type="submission" date="2024-11" db="EMBL/GenBank/DDBJ databases">
        <title>A near-complete genome assembly of Cinchona calisaya.</title>
        <authorList>
            <person name="Lian D.C."/>
            <person name="Zhao X.W."/>
            <person name="Wei L."/>
        </authorList>
    </citation>
    <scope>NUCLEOTIDE SEQUENCE [LARGE SCALE GENOMIC DNA]</scope>
    <source>
        <tissue evidence="8">Nenye</tissue>
    </source>
</reference>
<comment type="caution">
    <text evidence="8">The sequence shown here is derived from an EMBL/GenBank/DDBJ whole genome shotgun (WGS) entry which is preliminary data.</text>
</comment>
<dbReference type="EMBL" id="JBJUIK010000008">
    <property type="protein sequence ID" value="KAL3520288.1"/>
    <property type="molecule type" value="Genomic_DNA"/>
</dbReference>
<dbReference type="SUPFAM" id="SSF56672">
    <property type="entry name" value="DNA/RNA polymerases"/>
    <property type="match status" value="1"/>
</dbReference>
<evidence type="ECO:0000256" key="5">
    <source>
        <dbReference type="ARBA" id="ARBA00022801"/>
    </source>
</evidence>
<dbReference type="CDD" id="cd09274">
    <property type="entry name" value="RNase_HI_RT_Ty3"/>
    <property type="match status" value="1"/>
</dbReference>
<dbReference type="GO" id="GO:0004519">
    <property type="term" value="F:endonuclease activity"/>
    <property type="evidence" value="ECO:0007669"/>
    <property type="project" value="UniProtKB-KW"/>
</dbReference>
<keyword evidence="6" id="KW-0695">RNA-directed DNA polymerase</keyword>
<keyword evidence="3" id="KW-0540">Nuclease</keyword>
<dbReference type="Proteomes" id="UP001630127">
    <property type="component" value="Unassembled WGS sequence"/>
</dbReference>
<evidence type="ECO:0000313" key="8">
    <source>
        <dbReference type="EMBL" id="KAL3520288.1"/>
    </source>
</evidence>
<dbReference type="PANTHER" id="PTHR34072">
    <property type="entry name" value="ENZYMATIC POLYPROTEIN-RELATED"/>
    <property type="match status" value="1"/>
</dbReference>
<dbReference type="PANTHER" id="PTHR34072:SF52">
    <property type="entry name" value="RIBONUCLEASE H"/>
    <property type="match status" value="1"/>
</dbReference>
<dbReference type="AlphaFoldDB" id="A0ABD2ZLW7"/>
<evidence type="ECO:0000313" key="9">
    <source>
        <dbReference type="Proteomes" id="UP001630127"/>
    </source>
</evidence>